<dbReference type="InterPro" id="IPR018833">
    <property type="entry name" value="Rv2993c-like_N"/>
</dbReference>
<sequence length="257" mass="27252">MAHWLRFEKDGGSGFGTLADGAIAVHDGSMFDDPRPTGERLPLEAVRLRTPCDPGKIIALWNNFHALSAKLGVGMPADPLYLLKAPTSALAPGETIRRPAAYAGRIAYEGELGIVIGRRCRDAAPAEAAAAIFGYTCVNDVTAADLIGRDPHFPQWARAKSFDGFGPFGPVIATGLDPSGLVVRTLLDGEERQNYPIGDMIFPAAELVRRLSQDMSLEPGDLVCCGTSIGIGSMKGPTNRIEVSIDGIGTLSNTFLS</sequence>
<dbReference type="GO" id="GO:0046872">
    <property type="term" value="F:metal ion binding"/>
    <property type="evidence" value="ECO:0007669"/>
    <property type="project" value="UniProtKB-KW"/>
</dbReference>
<reference evidence="4" key="1">
    <citation type="submission" date="2019-03" db="EMBL/GenBank/DDBJ databases">
        <title>Afifella sp. nov., isolated from activated sludge.</title>
        <authorList>
            <person name="Li Q."/>
            <person name="Liu Y."/>
        </authorList>
    </citation>
    <scope>NUCLEOTIDE SEQUENCE</scope>
    <source>
        <strain evidence="4">L72</strain>
    </source>
</reference>
<evidence type="ECO:0000259" key="3">
    <source>
        <dbReference type="Pfam" id="PF10370"/>
    </source>
</evidence>
<proteinExistence type="predicted"/>
<name>A0A964T5G5_9HYPH</name>
<accession>A0A964T5G5</accession>
<dbReference type="Gene3D" id="3.90.850.10">
    <property type="entry name" value="Fumarylacetoacetase-like, C-terminal domain"/>
    <property type="match status" value="1"/>
</dbReference>
<dbReference type="EMBL" id="SPKJ01000030">
    <property type="protein sequence ID" value="MYZ48179.1"/>
    <property type="molecule type" value="Genomic_DNA"/>
</dbReference>
<dbReference type="Proteomes" id="UP000773614">
    <property type="component" value="Unassembled WGS sequence"/>
</dbReference>
<dbReference type="GO" id="GO:0018773">
    <property type="term" value="F:acetylpyruvate hydrolase activity"/>
    <property type="evidence" value="ECO:0007669"/>
    <property type="project" value="TreeGrafter"/>
</dbReference>
<keyword evidence="1" id="KW-0479">Metal-binding</keyword>
<feature type="domain" description="Fumarylacetoacetase-like C-terminal" evidence="2">
    <location>
        <begin position="56"/>
        <end position="255"/>
    </location>
</feature>
<protein>
    <submittedName>
        <fullName evidence="4">FAA hydrolase family protein</fullName>
    </submittedName>
</protein>
<evidence type="ECO:0000313" key="4">
    <source>
        <dbReference type="EMBL" id="MYZ48179.1"/>
    </source>
</evidence>
<dbReference type="InterPro" id="IPR011234">
    <property type="entry name" value="Fumarylacetoacetase-like_C"/>
</dbReference>
<keyword evidence="4" id="KW-0378">Hydrolase</keyword>
<evidence type="ECO:0000313" key="5">
    <source>
        <dbReference type="Proteomes" id="UP000773614"/>
    </source>
</evidence>
<comment type="caution">
    <text evidence="4">The sequence shown here is derived from an EMBL/GenBank/DDBJ whole genome shotgun (WGS) entry which is preliminary data.</text>
</comment>
<evidence type="ECO:0000259" key="2">
    <source>
        <dbReference type="Pfam" id="PF01557"/>
    </source>
</evidence>
<keyword evidence="5" id="KW-1185">Reference proteome</keyword>
<dbReference type="Pfam" id="PF01557">
    <property type="entry name" value="FAA_hydrolase"/>
    <property type="match status" value="1"/>
</dbReference>
<dbReference type="InterPro" id="IPR036663">
    <property type="entry name" value="Fumarylacetoacetase_C_sf"/>
</dbReference>
<evidence type="ECO:0000256" key="1">
    <source>
        <dbReference type="ARBA" id="ARBA00022723"/>
    </source>
</evidence>
<dbReference type="SUPFAM" id="SSF56529">
    <property type="entry name" value="FAH"/>
    <property type="match status" value="1"/>
</dbReference>
<dbReference type="RefSeq" id="WP_161140530.1">
    <property type="nucleotide sequence ID" value="NZ_SPKJ01000030.1"/>
</dbReference>
<dbReference type="AlphaFoldDB" id="A0A964T5G5"/>
<dbReference type="Pfam" id="PF10370">
    <property type="entry name" value="Rv2993c-like_N"/>
    <property type="match status" value="1"/>
</dbReference>
<dbReference type="PANTHER" id="PTHR11820:SF7">
    <property type="entry name" value="ACYLPYRUVASE FAHD1, MITOCHONDRIAL"/>
    <property type="match status" value="1"/>
</dbReference>
<organism evidence="4 5">
    <name type="scientific">Propylenella binzhouense</name>
    <dbReference type="NCBI Taxonomy" id="2555902"/>
    <lineage>
        <taxon>Bacteria</taxon>
        <taxon>Pseudomonadati</taxon>
        <taxon>Pseudomonadota</taxon>
        <taxon>Alphaproteobacteria</taxon>
        <taxon>Hyphomicrobiales</taxon>
        <taxon>Propylenellaceae</taxon>
        <taxon>Propylenella</taxon>
    </lineage>
</organism>
<dbReference type="OrthoDB" id="5197601at2"/>
<dbReference type="PANTHER" id="PTHR11820">
    <property type="entry name" value="ACYLPYRUVASE"/>
    <property type="match status" value="1"/>
</dbReference>
<gene>
    <name evidence="4" type="ORF">E4O86_10700</name>
</gene>
<feature type="domain" description="Rv2993c-like N-terminal" evidence="3">
    <location>
        <begin position="3"/>
        <end position="51"/>
    </location>
</feature>